<sequence>MTVDQDGCHSVHDTGKKSGRDGRRRKGSEALARLSVPIPHFSLRESPEFDRTGRAWLRCSLSTALSLSTSSPSSSPAVRLYRLSVPADL</sequence>
<evidence type="ECO:0000256" key="1">
    <source>
        <dbReference type="SAM" id="MobiDB-lite"/>
    </source>
</evidence>
<proteinExistence type="predicted"/>
<feature type="compositionally biased region" description="Basic and acidic residues" evidence="1">
    <location>
        <begin position="1"/>
        <end position="21"/>
    </location>
</feature>
<feature type="region of interest" description="Disordered" evidence="1">
    <location>
        <begin position="1"/>
        <end position="29"/>
    </location>
</feature>
<accession>A0AAQ3TR82</accession>
<name>A0AAQ3TR82_PASNO</name>
<keyword evidence="3" id="KW-1185">Reference proteome</keyword>
<organism evidence="2 3">
    <name type="scientific">Paspalum notatum var. saurae</name>
    <dbReference type="NCBI Taxonomy" id="547442"/>
    <lineage>
        <taxon>Eukaryota</taxon>
        <taxon>Viridiplantae</taxon>
        <taxon>Streptophyta</taxon>
        <taxon>Embryophyta</taxon>
        <taxon>Tracheophyta</taxon>
        <taxon>Spermatophyta</taxon>
        <taxon>Magnoliopsida</taxon>
        <taxon>Liliopsida</taxon>
        <taxon>Poales</taxon>
        <taxon>Poaceae</taxon>
        <taxon>PACMAD clade</taxon>
        <taxon>Panicoideae</taxon>
        <taxon>Andropogonodae</taxon>
        <taxon>Paspaleae</taxon>
        <taxon>Paspalinae</taxon>
        <taxon>Paspalum</taxon>
    </lineage>
</organism>
<reference evidence="2 3" key="1">
    <citation type="submission" date="2024-02" db="EMBL/GenBank/DDBJ databases">
        <title>High-quality chromosome-scale genome assembly of Pensacola bahiagrass (Paspalum notatum Flugge var. saurae).</title>
        <authorList>
            <person name="Vega J.M."/>
            <person name="Podio M."/>
            <person name="Orjuela J."/>
            <person name="Siena L.A."/>
            <person name="Pessino S.C."/>
            <person name="Combes M.C."/>
            <person name="Mariac C."/>
            <person name="Albertini E."/>
            <person name="Pupilli F."/>
            <person name="Ortiz J.P.A."/>
            <person name="Leblanc O."/>
        </authorList>
    </citation>
    <scope>NUCLEOTIDE SEQUENCE [LARGE SCALE GENOMIC DNA]</scope>
    <source>
        <strain evidence="2">R1</strain>
        <tissue evidence="2">Leaf</tissue>
    </source>
</reference>
<dbReference type="AlphaFoldDB" id="A0AAQ3TR82"/>
<evidence type="ECO:0000313" key="3">
    <source>
        <dbReference type="Proteomes" id="UP001341281"/>
    </source>
</evidence>
<protein>
    <submittedName>
        <fullName evidence="2">Uncharacterized protein</fullName>
    </submittedName>
</protein>
<gene>
    <name evidence="2" type="ORF">U9M48_025944</name>
</gene>
<dbReference type="Proteomes" id="UP001341281">
    <property type="component" value="Chromosome 05"/>
</dbReference>
<dbReference type="EMBL" id="CP144749">
    <property type="protein sequence ID" value="WVZ78195.1"/>
    <property type="molecule type" value="Genomic_DNA"/>
</dbReference>
<evidence type="ECO:0000313" key="2">
    <source>
        <dbReference type="EMBL" id="WVZ78195.1"/>
    </source>
</evidence>